<reference evidence="9 10" key="1">
    <citation type="submission" date="2017-11" db="EMBL/GenBank/DDBJ databases">
        <title>Draft genome of Arthrobacter agilis strain UMCV2, a plant growth-promoting rhizobacterium and biocontrol capacity of phytopathogenic fungi.</title>
        <authorList>
            <person name="Martinez-Camara R."/>
            <person name="Santoyo G."/>
            <person name="Moreno-Hagelsieb G."/>
            <person name="Valencia-Cantero E."/>
        </authorList>
    </citation>
    <scope>NUCLEOTIDE SEQUENCE [LARGE SCALE GENOMIC DNA]</scope>
    <source>
        <strain evidence="9 10">UMCV2</strain>
    </source>
</reference>
<keyword evidence="7 8" id="KW-0472">Membrane</keyword>
<dbReference type="EMBL" id="CP024915">
    <property type="protein sequence ID" value="AUZ87944.1"/>
    <property type="molecule type" value="Genomic_DNA"/>
</dbReference>
<feature type="non-terminal residue" evidence="9">
    <location>
        <position position="104"/>
    </location>
</feature>
<comment type="subcellular location">
    <subcellularLocation>
        <location evidence="1">Cell membrane</location>
        <topology evidence="1">Multi-pass membrane protein</topology>
    </subcellularLocation>
</comment>
<evidence type="ECO:0000256" key="3">
    <source>
        <dbReference type="ARBA" id="ARBA00022448"/>
    </source>
</evidence>
<proteinExistence type="inferred from homology"/>
<evidence type="ECO:0000256" key="1">
    <source>
        <dbReference type="ARBA" id="ARBA00004651"/>
    </source>
</evidence>
<organism evidence="9 10">
    <name type="scientific">Arthrobacter agilis</name>
    <dbReference type="NCBI Taxonomy" id="37921"/>
    <lineage>
        <taxon>Bacteria</taxon>
        <taxon>Bacillati</taxon>
        <taxon>Actinomycetota</taxon>
        <taxon>Actinomycetes</taxon>
        <taxon>Micrococcales</taxon>
        <taxon>Micrococcaceae</taxon>
        <taxon>Arthrobacter</taxon>
    </lineage>
</organism>
<name>A0A2L0UFB6_9MICC</name>
<evidence type="ECO:0000313" key="9">
    <source>
        <dbReference type="EMBL" id="AUZ87944.1"/>
    </source>
</evidence>
<dbReference type="SUPFAM" id="SSF81345">
    <property type="entry name" value="ABC transporter involved in vitamin B12 uptake, BtuC"/>
    <property type="match status" value="1"/>
</dbReference>
<keyword evidence="4" id="KW-1003">Cell membrane</keyword>
<evidence type="ECO:0000256" key="5">
    <source>
        <dbReference type="ARBA" id="ARBA00022692"/>
    </source>
</evidence>
<keyword evidence="6 8" id="KW-1133">Transmembrane helix</keyword>
<evidence type="ECO:0000256" key="4">
    <source>
        <dbReference type="ARBA" id="ARBA00022475"/>
    </source>
</evidence>
<evidence type="ECO:0000256" key="8">
    <source>
        <dbReference type="SAM" id="Phobius"/>
    </source>
</evidence>
<evidence type="ECO:0000313" key="10">
    <source>
        <dbReference type="Proteomes" id="UP000239187"/>
    </source>
</evidence>
<dbReference type="Pfam" id="PF01032">
    <property type="entry name" value="FecCD"/>
    <property type="match status" value="1"/>
</dbReference>
<evidence type="ECO:0000256" key="7">
    <source>
        <dbReference type="ARBA" id="ARBA00023136"/>
    </source>
</evidence>
<sequence length="104" mass="10180">MPPAILTRPAPLPDRADAPRPGVRLVLAGGLLAAATVVLALVHLTQGTSSVGAADILGLLTGHDDDTTGAVVAASRIPRLAAGLLVGAALGAAGAVLQSVPRVR</sequence>
<feature type="transmembrane region" description="Helical" evidence="8">
    <location>
        <begin position="80"/>
        <end position="100"/>
    </location>
</feature>
<dbReference type="InterPro" id="IPR000522">
    <property type="entry name" value="ABC_transptr_permease_BtuC"/>
</dbReference>
<dbReference type="Proteomes" id="UP000239187">
    <property type="component" value="Chromosome"/>
</dbReference>
<keyword evidence="5 8" id="KW-0812">Transmembrane</keyword>
<keyword evidence="3" id="KW-0813">Transport</keyword>
<comment type="similarity">
    <text evidence="2">Belongs to the binding-protein-dependent transport system permease family. FecCD subfamily.</text>
</comment>
<evidence type="ECO:0000256" key="2">
    <source>
        <dbReference type="ARBA" id="ARBA00007935"/>
    </source>
</evidence>
<gene>
    <name evidence="9" type="ORF">CVO76_10130</name>
</gene>
<dbReference type="GO" id="GO:0022857">
    <property type="term" value="F:transmembrane transporter activity"/>
    <property type="evidence" value="ECO:0007669"/>
    <property type="project" value="InterPro"/>
</dbReference>
<dbReference type="GO" id="GO:0005886">
    <property type="term" value="C:plasma membrane"/>
    <property type="evidence" value="ECO:0007669"/>
    <property type="project" value="UniProtKB-SubCell"/>
</dbReference>
<protein>
    <submittedName>
        <fullName evidence="9">ABC transporter permease</fullName>
    </submittedName>
</protein>
<dbReference type="InterPro" id="IPR037294">
    <property type="entry name" value="ABC_BtuC-like"/>
</dbReference>
<dbReference type="AlphaFoldDB" id="A0A2L0UFB6"/>
<dbReference type="Gene3D" id="1.10.3470.10">
    <property type="entry name" value="ABC transporter involved in vitamin B12 uptake, BtuC"/>
    <property type="match status" value="1"/>
</dbReference>
<dbReference type="RefSeq" id="WP_208739150.1">
    <property type="nucleotide sequence ID" value="NZ_CP024915.1"/>
</dbReference>
<feature type="transmembrane region" description="Helical" evidence="8">
    <location>
        <begin position="25"/>
        <end position="44"/>
    </location>
</feature>
<accession>A0A2L0UFB6</accession>
<evidence type="ECO:0000256" key="6">
    <source>
        <dbReference type="ARBA" id="ARBA00022989"/>
    </source>
</evidence>